<dbReference type="EMBL" id="GL876967">
    <property type="protein sequence ID" value="KLU83683.1"/>
    <property type="molecule type" value="Genomic_DNA"/>
</dbReference>
<dbReference type="EnsemblFungi" id="MAPG_02734T0">
    <property type="protein sequence ID" value="MAPG_02734T0"/>
    <property type="gene ID" value="MAPG_02734"/>
</dbReference>
<evidence type="ECO:0000313" key="4">
    <source>
        <dbReference type="Proteomes" id="UP000011715"/>
    </source>
</evidence>
<dbReference type="eggNOG" id="ENOG502T3BF">
    <property type="taxonomic scope" value="Eukaryota"/>
</dbReference>
<evidence type="ECO:0008006" key="5">
    <source>
        <dbReference type="Google" id="ProtNLM"/>
    </source>
</evidence>
<feature type="compositionally biased region" description="Low complexity" evidence="1">
    <location>
        <begin position="24"/>
        <end position="37"/>
    </location>
</feature>
<reference evidence="2" key="3">
    <citation type="submission" date="2011-03" db="EMBL/GenBank/DDBJ databases">
        <title>Annotation of Magnaporthe poae ATCC 64411.</title>
        <authorList>
            <person name="Ma L.-J."/>
            <person name="Dead R."/>
            <person name="Young S.K."/>
            <person name="Zeng Q."/>
            <person name="Gargeya S."/>
            <person name="Fitzgerald M."/>
            <person name="Haas B."/>
            <person name="Abouelleil A."/>
            <person name="Alvarado L."/>
            <person name="Arachchi H.M."/>
            <person name="Berlin A."/>
            <person name="Brown A."/>
            <person name="Chapman S.B."/>
            <person name="Chen Z."/>
            <person name="Dunbar C."/>
            <person name="Freedman E."/>
            <person name="Gearin G."/>
            <person name="Gellesch M."/>
            <person name="Goldberg J."/>
            <person name="Griggs A."/>
            <person name="Gujja S."/>
            <person name="Heiman D."/>
            <person name="Howarth C."/>
            <person name="Larson L."/>
            <person name="Lui A."/>
            <person name="MacDonald P.J.P."/>
            <person name="Mehta T."/>
            <person name="Montmayeur A."/>
            <person name="Murphy C."/>
            <person name="Neiman D."/>
            <person name="Pearson M."/>
            <person name="Priest M."/>
            <person name="Roberts A."/>
            <person name="Saif S."/>
            <person name="Shea T."/>
            <person name="Shenoy N."/>
            <person name="Sisk P."/>
            <person name="Stolte C."/>
            <person name="Sykes S."/>
            <person name="Yandava C."/>
            <person name="Wortman J."/>
            <person name="Nusbaum C."/>
            <person name="Birren B."/>
        </authorList>
    </citation>
    <scope>NUCLEOTIDE SEQUENCE</scope>
    <source>
        <strain evidence="2">ATCC 64411</strain>
    </source>
</reference>
<feature type="compositionally biased region" description="Polar residues" evidence="1">
    <location>
        <begin position="11"/>
        <end position="21"/>
    </location>
</feature>
<dbReference type="OMA" id="NSEYHER"/>
<evidence type="ECO:0000256" key="1">
    <source>
        <dbReference type="SAM" id="MobiDB-lite"/>
    </source>
</evidence>
<sequence length="313" mass="35393">MKIPTSIGPDSLSNSLRQSLADSPPQQQTEQQTQQTPNNDMPNERLVFSFRQIGGPHAMTGLWEPTMASQKEVQPVIDKVKKQLARPGGLSRPEEAQTLGIDGWVTLGSQLGLVYTFSDQYEPVSLAHEMASAPRPSRKDRIDLALKLANTVRSLHVHHQMSHPALRCRSFVYLRHKVTGQYNGPFLLDWSQRPTGPNLFQHSGYDDGAGGMRPAAPWVDQAYALVMVLSEIVAWQPLREPPPDVDEKELRKARAKREMEIRKGSWKVFPWALERLVGRNSEYHERASHANVKWFYDKLCEEISTQPLEGNKA</sequence>
<reference evidence="3" key="4">
    <citation type="journal article" date="2015" name="G3 (Bethesda)">
        <title>Genome sequences of three phytopathogenic species of the Magnaporthaceae family of fungi.</title>
        <authorList>
            <person name="Okagaki L.H."/>
            <person name="Nunes C.C."/>
            <person name="Sailsbery J."/>
            <person name="Clay B."/>
            <person name="Brown D."/>
            <person name="John T."/>
            <person name="Oh Y."/>
            <person name="Young N."/>
            <person name="Fitzgerald M."/>
            <person name="Haas B.J."/>
            <person name="Zeng Q."/>
            <person name="Young S."/>
            <person name="Adiconis X."/>
            <person name="Fan L."/>
            <person name="Levin J.Z."/>
            <person name="Mitchell T.K."/>
            <person name="Okubara P.A."/>
            <person name="Farman M.L."/>
            <person name="Kohn L.M."/>
            <person name="Birren B."/>
            <person name="Ma L.-J."/>
            <person name="Dean R.A."/>
        </authorList>
    </citation>
    <scope>NUCLEOTIDE SEQUENCE</scope>
    <source>
        <strain evidence="3">ATCC 64411 / 73-15</strain>
    </source>
</reference>
<reference evidence="2" key="1">
    <citation type="submission" date="2010-05" db="EMBL/GenBank/DDBJ databases">
        <title>The Genome Sequence of Magnaporthe poae strain ATCC 64411.</title>
        <authorList>
            <consortium name="The Broad Institute Genome Sequencing Platform"/>
            <consortium name="Broad Institute Genome Sequencing Center for Infectious Disease"/>
            <person name="Ma L.-J."/>
            <person name="Dead R."/>
            <person name="Young S."/>
            <person name="Zeng Q."/>
            <person name="Koehrsen M."/>
            <person name="Alvarado L."/>
            <person name="Berlin A."/>
            <person name="Chapman S.B."/>
            <person name="Chen Z."/>
            <person name="Freedman E."/>
            <person name="Gellesch M."/>
            <person name="Goldberg J."/>
            <person name="Griggs A."/>
            <person name="Gujja S."/>
            <person name="Heilman E.R."/>
            <person name="Heiman D."/>
            <person name="Hepburn T."/>
            <person name="Howarth C."/>
            <person name="Jen D."/>
            <person name="Larson L."/>
            <person name="Mehta T."/>
            <person name="Neiman D."/>
            <person name="Pearson M."/>
            <person name="Roberts A."/>
            <person name="Saif S."/>
            <person name="Shea T."/>
            <person name="Shenoy N."/>
            <person name="Sisk P."/>
            <person name="Stolte C."/>
            <person name="Sykes S."/>
            <person name="Walk T."/>
            <person name="White J."/>
            <person name="Yandava C."/>
            <person name="Haas B."/>
            <person name="Nusbaum C."/>
            <person name="Birren B."/>
        </authorList>
    </citation>
    <scope>NUCLEOTIDE SEQUENCE</scope>
    <source>
        <strain evidence="2">ATCC 64411</strain>
    </source>
</reference>
<proteinExistence type="predicted"/>
<accession>A0A0C4DS58</accession>
<gene>
    <name evidence="2" type="ORF">MAPG_02734</name>
</gene>
<keyword evidence="4" id="KW-1185">Reference proteome</keyword>
<reference evidence="4" key="2">
    <citation type="submission" date="2010-05" db="EMBL/GenBank/DDBJ databases">
        <title>The genome sequence of Magnaporthe poae strain ATCC 64411.</title>
        <authorList>
            <person name="Ma L.-J."/>
            <person name="Dead R."/>
            <person name="Young S."/>
            <person name="Zeng Q."/>
            <person name="Koehrsen M."/>
            <person name="Alvarado L."/>
            <person name="Berlin A."/>
            <person name="Chapman S.B."/>
            <person name="Chen Z."/>
            <person name="Freedman E."/>
            <person name="Gellesch M."/>
            <person name="Goldberg J."/>
            <person name="Griggs A."/>
            <person name="Gujja S."/>
            <person name="Heilman E.R."/>
            <person name="Heiman D."/>
            <person name="Hepburn T."/>
            <person name="Howarth C."/>
            <person name="Jen D."/>
            <person name="Larson L."/>
            <person name="Mehta T."/>
            <person name="Neiman D."/>
            <person name="Pearson M."/>
            <person name="Roberts A."/>
            <person name="Saif S."/>
            <person name="Shea T."/>
            <person name="Shenoy N."/>
            <person name="Sisk P."/>
            <person name="Stolte C."/>
            <person name="Sykes S."/>
            <person name="Walk T."/>
            <person name="White J."/>
            <person name="Yandava C."/>
            <person name="Haas B."/>
            <person name="Nusbaum C."/>
            <person name="Birren B."/>
        </authorList>
    </citation>
    <scope>NUCLEOTIDE SEQUENCE [LARGE SCALE GENOMIC DNA]</scope>
    <source>
        <strain evidence="4">ATCC 64411 / 73-15</strain>
    </source>
</reference>
<dbReference type="OrthoDB" id="1911848at2759"/>
<feature type="region of interest" description="Disordered" evidence="1">
    <location>
        <begin position="1"/>
        <end position="42"/>
    </location>
</feature>
<dbReference type="Proteomes" id="UP000011715">
    <property type="component" value="Unassembled WGS sequence"/>
</dbReference>
<evidence type="ECO:0000313" key="2">
    <source>
        <dbReference type="EMBL" id="KLU83683.1"/>
    </source>
</evidence>
<evidence type="ECO:0000313" key="3">
    <source>
        <dbReference type="EnsemblFungi" id="MAPG_02734T0"/>
    </source>
</evidence>
<protein>
    <recommendedName>
        <fullName evidence="5">Protein kinase domain-containing protein</fullName>
    </recommendedName>
</protein>
<name>A0A0C4DS58_MAGP6</name>
<organism evidence="3 4">
    <name type="scientific">Magnaporthiopsis poae (strain ATCC 64411 / 73-15)</name>
    <name type="common">Kentucky bluegrass fungus</name>
    <name type="synonym">Magnaporthe poae</name>
    <dbReference type="NCBI Taxonomy" id="644358"/>
    <lineage>
        <taxon>Eukaryota</taxon>
        <taxon>Fungi</taxon>
        <taxon>Dikarya</taxon>
        <taxon>Ascomycota</taxon>
        <taxon>Pezizomycotina</taxon>
        <taxon>Sordariomycetes</taxon>
        <taxon>Sordariomycetidae</taxon>
        <taxon>Magnaporthales</taxon>
        <taxon>Magnaporthaceae</taxon>
        <taxon>Magnaporthiopsis</taxon>
    </lineage>
</organism>
<dbReference type="AlphaFoldDB" id="A0A0C4DS58"/>
<dbReference type="EMBL" id="ADBL01000666">
    <property type="status" value="NOT_ANNOTATED_CDS"/>
    <property type="molecule type" value="Genomic_DNA"/>
</dbReference>
<dbReference type="VEuPathDB" id="FungiDB:MAPG_02734"/>
<reference evidence="3" key="5">
    <citation type="submission" date="2015-06" db="UniProtKB">
        <authorList>
            <consortium name="EnsemblFungi"/>
        </authorList>
    </citation>
    <scope>IDENTIFICATION</scope>
    <source>
        <strain evidence="3">ATCC 64411</strain>
    </source>
</reference>